<accession>A0A0D1E0M9</accession>
<name>A0A0D1E0M9_MYCMD</name>
<keyword evidence="3" id="KW-1185">Reference proteome</keyword>
<evidence type="ECO:0000256" key="1">
    <source>
        <dbReference type="SAM" id="MobiDB-lite"/>
    </source>
</evidence>
<dbReference type="RefSeq" id="XP_011389109.1">
    <property type="nucleotide sequence ID" value="XM_011390807.1"/>
</dbReference>
<feature type="compositionally biased region" description="Polar residues" evidence="1">
    <location>
        <begin position="34"/>
        <end position="43"/>
    </location>
</feature>
<proteinExistence type="predicted"/>
<dbReference type="KEGG" id="uma:UMAG_02747"/>
<gene>
    <name evidence="2" type="ORF">UMAG_02747</name>
</gene>
<dbReference type="InParanoid" id="A0A0D1E0M9"/>
<dbReference type="Proteomes" id="UP000000561">
    <property type="component" value="Chromosome 6"/>
</dbReference>
<dbReference type="EMBL" id="CM003145">
    <property type="protein sequence ID" value="KIS69416.1"/>
    <property type="molecule type" value="Genomic_DNA"/>
</dbReference>
<dbReference type="VEuPathDB" id="FungiDB:UMAG_02747"/>
<evidence type="ECO:0000313" key="2">
    <source>
        <dbReference type="EMBL" id="KIS69416.1"/>
    </source>
</evidence>
<feature type="region of interest" description="Disordered" evidence="1">
    <location>
        <begin position="1"/>
        <end position="47"/>
    </location>
</feature>
<protein>
    <submittedName>
        <fullName evidence="2">Uncharacterized protein</fullName>
    </submittedName>
</protein>
<feature type="compositionally biased region" description="Low complexity" evidence="1">
    <location>
        <begin position="8"/>
        <end position="29"/>
    </location>
</feature>
<dbReference type="AlphaFoldDB" id="A0A0D1E0M9"/>
<dbReference type="GeneID" id="23563419"/>
<reference evidence="2 3" key="1">
    <citation type="journal article" date="2006" name="Nature">
        <title>Insights from the genome of the biotrophic fungal plant pathogen Ustilago maydis.</title>
        <authorList>
            <person name="Kamper J."/>
            <person name="Kahmann R."/>
            <person name="Bolker M."/>
            <person name="Ma L.J."/>
            <person name="Brefort T."/>
            <person name="Saville B.J."/>
            <person name="Banuett F."/>
            <person name="Kronstad J.W."/>
            <person name="Gold S.E."/>
            <person name="Muller O."/>
            <person name="Perlin M.H."/>
            <person name="Wosten H.A."/>
            <person name="de Vries R."/>
            <person name="Ruiz-Herrera J."/>
            <person name="Reynaga-Pena C.G."/>
            <person name="Snetselaar K."/>
            <person name="McCann M."/>
            <person name="Perez-Martin J."/>
            <person name="Feldbrugge M."/>
            <person name="Basse C.W."/>
            <person name="Steinberg G."/>
            <person name="Ibeas J.I."/>
            <person name="Holloman W."/>
            <person name="Guzman P."/>
            <person name="Farman M."/>
            <person name="Stajich J.E."/>
            <person name="Sentandreu R."/>
            <person name="Gonzalez-Prieto J.M."/>
            <person name="Kennell J.C."/>
            <person name="Molina L."/>
            <person name="Schirawski J."/>
            <person name="Mendoza-Mendoza A."/>
            <person name="Greilinger D."/>
            <person name="Munch K."/>
            <person name="Rossel N."/>
            <person name="Scherer M."/>
            <person name="Vranes M."/>
            <person name="Ladendorf O."/>
            <person name="Vincon V."/>
            <person name="Fuchs U."/>
            <person name="Sandrock B."/>
            <person name="Meng S."/>
            <person name="Ho E.C."/>
            <person name="Cahill M.J."/>
            <person name="Boyce K.J."/>
            <person name="Klose J."/>
            <person name="Klosterman S.J."/>
            <person name="Deelstra H.J."/>
            <person name="Ortiz-Castellanos L."/>
            <person name="Li W."/>
            <person name="Sanchez-Alonso P."/>
            <person name="Schreier P.H."/>
            <person name="Hauser-Hahn I."/>
            <person name="Vaupel M."/>
            <person name="Koopmann E."/>
            <person name="Friedrich G."/>
            <person name="Voss H."/>
            <person name="Schluter T."/>
            <person name="Margolis J."/>
            <person name="Platt D."/>
            <person name="Swimmer C."/>
            <person name="Gnirke A."/>
            <person name="Chen F."/>
            <person name="Vysotskaia V."/>
            <person name="Mannhaupt G."/>
            <person name="Guldener U."/>
            <person name="Munsterkotter M."/>
            <person name="Haase D."/>
            <person name="Oesterheld M."/>
            <person name="Mewes H.W."/>
            <person name="Mauceli E.W."/>
            <person name="DeCaprio D."/>
            <person name="Wade C.M."/>
            <person name="Butler J."/>
            <person name="Young S."/>
            <person name="Jaffe D.B."/>
            <person name="Calvo S."/>
            <person name="Nusbaum C."/>
            <person name="Galagan J."/>
            <person name="Birren B.W."/>
        </authorList>
    </citation>
    <scope>NUCLEOTIDE SEQUENCE [LARGE SCALE GENOMIC DNA]</scope>
    <source>
        <strain evidence="3">DSM 14603 / FGSC 9021 / UM521</strain>
    </source>
</reference>
<sequence>MSISTSEQAQSLSTQLSPSPLLSCQTSLPQPSPAAQQSLSKPSGSCPACMDTTNTSAAASWSAKKNFIWQSQEVQRLVSILHSNESFQLCLLPSRENDSNDPSNRLRKNGVYRDIFNQIFPSTNPVEPERIKFKIRWLKKTYYDQTKKLGITGAGFF</sequence>
<organism evidence="2 3">
    <name type="scientific">Mycosarcoma maydis</name>
    <name type="common">Corn smut fungus</name>
    <name type="synonym">Ustilago maydis</name>
    <dbReference type="NCBI Taxonomy" id="5270"/>
    <lineage>
        <taxon>Eukaryota</taxon>
        <taxon>Fungi</taxon>
        <taxon>Dikarya</taxon>
        <taxon>Basidiomycota</taxon>
        <taxon>Ustilaginomycotina</taxon>
        <taxon>Ustilaginomycetes</taxon>
        <taxon>Ustilaginales</taxon>
        <taxon>Ustilaginaceae</taxon>
        <taxon>Mycosarcoma</taxon>
    </lineage>
</organism>
<dbReference type="OrthoDB" id="3211402at2759"/>
<evidence type="ECO:0000313" key="3">
    <source>
        <dbReference type="Proteomes" id="UP000000561"/>
    </source>
</evidence>